<organism evidence="8 9">
    <name type="scientific">Leptonema illini</name>
    <dbReference type="NCBI Taxonomy" id="183"/>
    <lineage>
        <taxon>Bacteria</taxon>
        <taxon>Pseudomonadati</taxon>
        <taxon>Spirochaetota</taxon>
        <taxon>Spirochaetia</taxon>
        <taxon>Leptospirales</taxon>
        <taxon>Leptospiraceae</taxon>
        <taxon>Leptonema</taxon>
    </lineage>
</organism>
<dbReference type="SUPFAM" id="SSF46785">
    <property type="entry name" value="Winged helix' DNA-binding domain"/>
    <property type="match status" value="1"/>
</dbReference>
<gene>
    <name evidence="8" type="ORF">F9K24_22155</name>
</gene>
<evidence type="ECO:0000256" key="2">
    <source>
        <dbReference type="ARBA" id="ARBA00022485"/>
    </source>
</evidence>
<evidence type="ECO:0000313" key="9">
    <source>
        <dbReference type="Proteomes" id="UP000460298"/>
    </source>
</evidence>
<dbReference type="InterPro" id="IPR007197">
    <property type="entry name" value="rSAM"/>
</dbReference>
<accession>A0A833LV82</accession>
<keyword evidence="2" id="KW-0004">4Fe-4S</keyword>
<dbReference type="GO" id="GO:0051539">
    <property type="term" value="F:4 iron, 4 sulfur cluster binding"/>
    <property type="evidence" value="ECO:0007669"/>
    <property type="project" value="UniProtKB-KW"/>
</dbReference>
<evidence type="ECO:0000256" key="6">
    <source>
        <dbReference type="ARBA" id="ARBA00023014"/>
    </source>
</evidence>
<evidence type="ECO:0000256" key="3">
    <source>
        <dbReference type="ARBA" id="ARBA00022691"/>
    </source>
</evidence>
<proteinExistence type="predicted"/>
<dbReference type="GO" id="GO:0003824">
    <property type="term" value="F:catalytic activity"/>
    <property type="evidence" value="ECO:0007669"/>
    <property type="project" value="InterPro"/>
</dbReference>
<dbReference type="InterPro" id="IPR058240">
    <property type="entry name" value="rSAM_sf"/>
</dbReference>
<dbReference type="Gene3D" id="3.20.20.70">
    <property type="entry name" value="Aldolase class I"/>
    <property type="match status" value="1"/>
</dbReference>
<reference evidence="8 9" key="1">
    <citation type="submission" date="2019-10" db="EMBL/GenBank/DDBJ databases">
        <title>Extracellular Electron Transfer in a Candidatus Methanoperedens spp. Enrichment Culture.</title>
        <authorList>
            <person name="Berger S."/>
            <person name="Rangel Shaw D."/>
            <person name="Berben T."/>
            <person name="In 'T Zandt M."/>
            <person name="Frank J."/>
            <person name="Reimann J."/>
            <person name="Jetten M.S.M."/>
            <person name="Welte C.U."/>
        </authorList>
    </citation>
    <scope>NUCLEOTIDE SEQUENCE [LARGE SCALE GENOMIC DNA]</scope>
    <source>
        <strain evidence="8">SB12</strain>
    </source>
</reference>
<keyword evidence="4" id="KW-0479">Metal-binding</keyword>
<evidence type="ECO:0000256" key="4">
    <source>
        <dbReference type="ARBA" id="ARBA00022723"/>
    </source>
</evidence>
<evidence type="ECO:0000313" key="8">
    <source>
        <dbReference type="EMBL" id="KAB2928229.1"/>
    </source>
</evidence>
<dbReference type="InterPro" id="IPR036390">
    <property type="entry name" value="WH_DNA-bd_sf"/>
</dbReference>
<comment type="caution">
    <text evidence="8">The sequence shown here is derived from an EMBL/GenBank/DDBJ whole genome shotgun (WGS) entry which is preliminary data.</text>
</comment>
<dbReference type="Proteomes" id="UP000460298">
    <property type="component" value="Unassembled WGS sequence"/>
</dbReference>
<keyword evidence="5" id="KW-0408">Iron</keyword>
<dbReference type="InterPro" id="IPR013785">
    <property type="entry name" value="Aldolase_TIM"/>
</dbReference>
<dbReference type="SFLD" id="SFLDG01083">
    <property type="entry name" value="Uncharacterised_Radical_SAM_Su"/>
    <property type="match status" value="1"/>
</dbReference>
<dbReference type="AlphaFoldDB" id="A0A833LV82"/>
<feature type="domain" description="Radical SAM core" evidence="7">
    <location>
        <begin position="8"/>
        <end position="243"/>
    </location>
</feature>
<dbReference type="GO" id="GO:0046872">
    <property type="term" value="F:metal ion binding"/>
    <property type="evidence" value="ECO:0007669"/>
    <property type="project" value="UniProtKB-KW"/>
</dbReference>
<protein>
    <submittedName>
        <fullName evidence="8">Radical SAM protein</fullName>
    </submittedName>
</protein>
<dbReference type="PANTHER" id="PTHR43787:SF11">
    <property type="entry name" value="UPF0026 PROTEIN SLR1464"/>
    <property type="match status" value="1"/>
</dbReference>
<evidence type="ECO:0000256" key="5">
    <source>
        <dbReference type="ARBA" id="ARBA00023004"/>
    </source>
</evidence>
<dbReference type="InterPro" id="IPR040084">
    <property type="entry name" value="GTPase_Obg"/>
</dbReference>
<keyword evidence="6" id="KW-0411">Iron-sulfur</keyword>
<sequence length="313" mass="34599">MYRYLFGPVPSRRLGMSLGVDLVPKKVCSLDCVYCEAGATTRLTVERKEYVPYADLTAELTQFFSSGNPDPDYVTFSGSGEPTLNSRIGDVIAFIKGIRPHIPVAVLTNGTLLSDPEVRKALLAADVVLPSLDAATPRAFRRINRPEKSLSLEGHIDGLVAFRDEFPGRIFLEVFLLPGYNTDEDDILALRKAITRIRPDAIQLNTLDRPGVLEDLRSATAEELQQVIDLLDLPHIEIIASAPQRQAGGAWRRDMEAAIVGTIARRPCTLEDLAEILGHHVNEINTCLEVLTAQGIVEAVHQERGLFYRKRSS</sequence>
<evidence type="ECO:0000256" key="1">
    <source>
        <dbReference type="ARBA" id="ARBA00001966"/>
    </source>
</evidence>
<evidence type="ECO:0000259" key="7">
    <source>
        <dbReference type="PROSITE" id="PS51918"/>
    </source>
</evidence>
<dbReference type="Pfam" id="PF04055">
    <property type="entry name" value="Radical_SAM"/>
    <property type="match status" value="1"/>
</dbReference>
<comment type="cofactor">
    <cofactor evidence="1">
        <name>[4Fe-4S] cluster</name>
        <dbReference type="ChEBI" id="CHEBI:49883"/>
    </cofactor>
</comment>
<dbReference type="SFLD" id="SFLDS00029">
    <property type="entry name" value="Radical_SAM"/>
    <property type="match status" value="1"/>
</dbReference>
<dbReference type="EMBL" id="WBUI01000055">
    <property type="protein sequence ID" value="KAB2928229.1"/>
    <property type="molecule type" value="Genomic_DNA"/>
</dbReference>
<keyword evidence="3" id="KW-0949">S-adenosyl-L-methionine</keyword>
<name>A0A833LV82_9LEPT</name>
<dbReference type="PROSITE" id="PS51918">
    <property type="entry name" value="RADICAL_SAM"/>
    <property type="match status" value="1"/>
</dbReference>
<dbReference type="PANTHER" id="PTHR43787">
    <property type="entry name" value="FEMO COFACTOR BIOSYNTHESIS PROTEIN NIFB-RELATED"/>
    <property type="match status" value="1"/>
</dbReference>
<dbReference type="SUPFAM" id="SSF102114">
    <property type="entry name" value="Radical SAM enzymes"/>
    <property type="match status" value="1"/>
</dbReference>
<dbReference type="CDD" id="cd01335">
    <property type="entry name" value="Radical_SAM"/>
    <property type="match status" value="1"/>
</dbReference>